<keyword evidence="3" id="KW-1185">Reference proteome</keyword>
<keyword evidence="1" id="KW-0472">Membrane</keyword>
<evidence type="ECO:0000313" key="3">
    <source>
        <dbReference type="Proteomes" id="UP000243797"/>
    </source>
</evidence>
<dbReference type="OrthoDB" id="3501153at2759"/>
<keyword evidence="1" id="KW-0812">Transmembrane</keyword>
<organism evidence="2 3">
    <name type="scientific">Sphaceloma murrayae</name>
    <dbReference type="NCBI Taxonomy" id="2082308"/>
    <lineage>
        <taxon>Eukaryota</taxon>
        <taxon>Fungi</taxon>
        <taxon>Dikarya</taxon>
        <taxon>Ascomycota</taxon>
        <taxon>Pezizomycotina</taxon>
        <taxon>Dothideomycetes</taxon>
        <taxon>Dothideomycetidae</taxon>
        <taxon>Myriangiales</taxon>
        <taxon>Elsinoaceae</taxon>
        <taxon>Sphaceloma</taxon>
    </lineage>
</organism>
<proteinExistence type="predicted"/>
<accession>A0A2K1QFT5</accession>
<dbReference type="PANTHER" id="PTHR35896">
    <property type="entry name" value="IG-LIKE DOMAIN-CONTAINING PROTEIN"/>
    <property type="match status" value="1"/>
</dbReference>
<dbReference type="EMBL" id="NKHZ01000088">
    <property type="protein sequence ID" value="PNS14044.1"/>
    <property type="molecule type" value="Genomic_DNA"/>
</dbReference>
<dbReference type="InParanoid" id="A0A2K1QFT5"/>
<name>A0A2K1QFT5_9PEZI</name>
<dbReference type="Proteomes" id="UP000243797">
    <property type="component" value="Unassembled WGS sequence"/>
</dbReference>
<keyword evidence="1" id="KW-1133">Transmembrane helix</keyword>
<evidence type="ECO:0000313" key="2">
    <source>
        <dbReference type="EMBL" id="PNS14044.1"/>
    </source>
</evidence>
<reference evidence="2 3" key="1">
    <citation type="submission" date="2017-06" db="EMBL/GenBank/DDBJ databases">
        <title>Draft genome sequence of a variant of Elsinoe murrayae.</title>
        <authorList>
            <person name="Cheng Q."/>
        </authorList>
    </citation>
    <scope>NUCLEOTIDE SEQUENCE [LARGE SCALE GENOMIC DNA]</scope>
    <source>
        <strain evidence="2 3">CQ-2017a</strain>
    </source>
</reference>
<evidence type="ECO:0000256" key="1">
    <source>
        <dbReference type="SAM" id="Phobius"/>
    </source>
</evidence>
<sequence length="199" mass="23018">MPQTSSYWWQQHPREKAEYSILSTGGLEEHPPIKDERSILTILRDYPQRKRYAMYASLVFVSSALILAVISGIVVATHHRQTSKPVRLCGNSTAEALSLGCTWDQLTWAWYPPDCPHYANDEFTAADDWRFFTDPWGHEAVGEDWVRGLNNEIQLYSRHGEHLTHCLYLFLSIGQIMRDGTPTTPKLRNYEHLEHCVQM</sequence>
<feature type="transmembrane region" description="Helical" evidence="1">
    <location>
        <begin position="52"/>
        <end position="76"/>
    </location>
</feature>
<comment type="caution">
    <text evidence="2">The sequence shown here is derived from an EMBL/GenBank/DDBJ whole genome shotgun (WGS) entry which is preliminary data.</text>
</comment>
<gene>
    <name evidence="2" type="ORF">CAC42_6557</name>
</gene>
<dbReference type="PANTHER" id="PTHR35896:SF3">
    <property type="entry name" value="MAJOR FACILITATOR SUPERFAMILY TRANSPORTER"/>
    <property type="match status" value="1"/>
</dbReference>
<dbReference type="InterPro" id="IPR053008">
    <property type="entry name" value="Phomopsin_biosynth_assoc"/>
</dbReference>
<dbReference type="AlphaFoldDB" id="A0A2K1QFT5"/>
<protein>
    <submittedName>
        <fullName evidence="2">Uncharacterized protein</fullName>
    </submittedName>
</protein>